<organism evidence="1 2">
    <name type="scientific">Piedraia hortae CBS 480.64</name>
    <dbReference type="NCBI Taxonomy" id="1314780"/>
    <lineage>
        <taxon>Eukaryota</taxon>
        <taxon>Fungi</taxon>
        <taxon>Dikarya</taxon>
        <taxon>Ascomycota</taxon>
        <taxon>Pezizomycotina</taxon>
        <taxon>Dothideomycetes</taxon>
        <taxon>Dothideomycetidae</taxon>
        <taxon>Capnodiales</taxon>
        <taxon>Piedraiaceae</taxon>
        <taxon>Piedraia</taxon>
    </lineage>
</organism>
<protein>
    <submittedName>
        <fullName evidence="1">Uncharacterized protein</fullName>
    </submittedName>
</protein>
<proteinExistence type="predicted"/>
<name>A0A6A7BU40_9PEZI</name>
<dbReference type="AlphaFoldDB" id="A0A6A7BU40"/>
<sequence>MAFLAVCIHSPRAWAITKCYSMKKANLKPNFFTTPGSMMFLAVLSAPRRRKKKNAKPQIADTELCWLSMLRLWM</sequence>
<evidence type="ECO:0000313" key="1">
    <source>
        <dbReference type="EMBL" id="KAF2858856.1"/>
    </source>
</evidence>
<dbReference type="Proteomes" id="UP000799421">
    <property type="component" value="Unassembled WGS sequence"/>
</dbReference>
<reference evidence="1" key="1">
    <citation type="journal article" date="2020" name="Stud. Mycol.">
        <title>101 Dothideomycetes genomes: a test case for predicting lifestyles and emergence of pathogens.</title>
        <authorList>
            <person name="Haridas S."/>
            <person name="Albert R."/>
            <person name="Binder M."/>
            <person name="Bloem J."/>
            <person name="Labutti K."/>
            <person name="Salamov A."/>
            <person name="Andreopoulos B."/>
            <person name="Baker S."/>
            <person name="Barry K."/>
            <person name="Bills G."/>
            <person name="Bluhm B."/>
            <person name="Cannon C."/>
            <person name="Castanera R."/>
            <person name="Culley D."/>
            <person name="Daum C."/>
            <person name="Ezra D."/>
            <person name="Gonzalez J."/>
            <person name="Henrissat B."/>
            <person name="Kuo A."/>
            <person name="Liang C."/>
            <person name="Lipzen A."/>
            <person name="Lutzoni F."/>
            <person name="Magnuson J."/>
            <person name="Mondo S."/>
            <person name="Nolan M."/>
            <person name="Ohm R."/>
            <person name="Pangilinan J."/>
            <person name="Park H.-J."/>
            <person name="Ramirez L."/>
            <person name="Alfaro M."/>
            <person name="Sun H."/>
            <person name="Tritt A."/>
            <person name="Yoshinaga Y."/>
            <person name="Zwiers L.-H."/>
            <person name="Turgeon B."/>
            <person name="Goodwin S."/>
            <person name="Spatafora J."/>
            <person name="Crous P."/>
            <person name="Grigoriev I."/>
        </authorList>
    </citation>
    <scope>NUCLEOTIDE SEQUENCE</scope>
    <source>
        <strain evidence="1">CBS 480.64</strain>
    </source>
</reference>
<accession>A0A6A7BU40</accession>
<keyword evidence="2" id="KW-1185">Reference proteome</keyword>
<gene>
    <name evidence="1" type="ORF">K470DRAFT_259353</name>
</gene>
<evidence type="ECO:0000313" key="2">
    <source>
        <dbReference type="Proteomes" id="UP000799421"/>
    </source>
</evidence>
<dbReference type="EMBL" id="MU006001">
    <property type="protein sequence ID" value="KAF2858856.1"/>
    <property type="molecule type" value="Genomic_DNA"/>
</dbReference>